<evidence type="ECO:0000313" key="8">
    <source>
        <dbReference type="Proteomes" id="UP000092498"/>
    </source>
</evidence>
<dbReference type="Gene3D" id="2.40.160.20">
    <property type="match status" value="1"/>
</dbReference>
<dbReference type="GO" id="GO:0016020">
    <property type="term" value="C:membrane"/>
    <property type="evidence" value="ECO:0007669"/>
    <property type="project" value="UniProtKB-SubCell"/>
</dbReference>
<dbReference type="InterPro" id="IPR051692">
    <property type="entry name" value="OMP-like"/>
</dbReference>
<evidence type="ECO:0000256" key="3">
    <source>
        <dbReference type="ARBA" id="ARBA00023136"/>
    </source>
</evidence>
<dbReference type="InParanoid" id="A0A1B1AL57"/>
<dbReference type="InterPro" id="IPR027385">
    <property type="entry name" value="Beta-barrel_OMP"/>
</dbReference>
<dbReference type="STRING" id="1759059.ATE48_15795"/>
<reference evidence="7 8" key="1">
    <citation type="submission" date="2015-11" db="EMBL/GenBank/DDBJ databases">
        <title>Whole-Genome Sequence of Candidatus Oderbacter manganicum from the National Park Lower Oder Valley, Germany.</title>
        <authorList>
            <person name="Braun B."/>
            <person name="Liere K."/>
            <person name="Szewzyk U."/>
        </authorList>
    </citation>
    <scope>NUCLEOTIDE SEQUENCE [LARGE SCALE GENOMIC DNA]</scope>
    <source>
        <strain evidence="7 8">OTSz_A_272</strain>
    </source>
</reference>
<evidence type="ECO:0000313" key="7">
    <source>
        <dbReference type="EMBL" id="ANP47275.1"/>
    </source>
</evidence>
<dbReference type="Pfam" id="PF13505">
    <property type="entry name" value="OMP_b-brl"/>
    <property type="match status" value="1"/>
</dbReference>
<keyword evidence="2 5" id="KW-0732">Signal</keyword>
<gene>
    <name evidence="7" type="ORF">ATE48_15795</name>
</gene>
<sequence>MSKRISFLAAAIAAMAAAGATEAKADAFNGLYVGAHTGYTFGDVDQPYGAVGGPFSSTQASADLDGWLYGVQGGYNFQAGHWAFGGELQATWGDREGDDGGSGGDVNGVEINQEWSLRGRAGYVFGENFWLYGAAGYVSMDVDATAPLQSDNESIEGWTYGIGAELALSERISIAAEVRADEMEQTRFSFPLEGYDEGLTPDTTSVRVSFNWHPF</sequence>
<organism evidence="7 8">
    <name type="scientific">Candidatus Viadribacter manganicus</name>
    <dbReference type="NCBI Taxonomy" id="1759059"/>
    <lineage>
        <taxon>Bacteria</taxon>
        <taxon>Pseudomonadati</taxon>
        <taxon>Pseudomonadota</taxon>
        <taxon>Alphaproteobacteria</taxon>
        <taxon>Hyphomonadales</taxon>
        <taxon>Hyphomonadaceae</taxon>
        <taxon>Candidatus Viadribacter</taxon>
    </lineage>
</organism>
<dbReference type="KEGG" id="cbot:ATE48_15795"/>
<evidence type="ECO:0000256" key="2">
    <source>
        <dbReference type="ARBA" id="ARBA00022729"/>
    </source>
</evidence>
<keyword evidence="8" id="KW-1185">Reference proteome</keyword>
<feature type="signal peptide" evidence="5">
    <location>
        <begin position="1"/>
        <end position="25"/>
    </location>
</feature>
<feature type="chain" id="PRO_5008518966" description="Outer membrane protein beta-barrel domain-containing protein" evidence="5">
    <location>
        <begin position="26"/>
        <end position="215"/>
    </location>
</feature>
<dbReference type="Proteomes" id="UP000092498">
    <property type="component" value="Chromosome"/>
</dbReference>
<protein>
    <recommendedName>
        <fullName evidence="6">Outer membrane protein beta-barrel domain-containing protein</fullName>
    </recommendedName>
</protein>
<dbReference type="InterPro" id="IPR011250">
    <property type="entry name" value="OMP/PagP_B-barrel"/>
</dbReference>
<dbReference type="EMBL" id="CP013244">
    <property type="protein sequence ID" value="ANP47275.1"/>
    <property type="molecule type" value="Genomic_DNA"/>
</dbReference>
<evidence type="ECO:0000256" key="1">
    <source>
        <dbReference type="ARBA" id="ARBA00004370"/>
    </source>
</evidence>
<comment type="similarity">
    <text evidence="4">Belongs to the Omp25/RopB family.</text>
</comment>
<dbReference type="RefSeq" id="WP_066773132.1">
    <property type="nucleotide sequence ID" value="NZ_CP013244.1"/>
</dbReference>
<dbReference type="SUPFAM" id="SSF56925">
    <property type="entry name" value="OMPA-like"/>
    <property type="match status" value="1"/>
</dbReference>
<dbReference type="OrthoDB" id="9815357at2"/>
<dbReference type="AlphaFoldDB" id="A0A1B1AL57"/>
<evidence type="ECO:0000256" key="4">
    <source>
        <dbReference type="ARBA" id="ARBA00038306"/>
    </source>
</evidence>
<comment type="subcellular location">
    <subcellularLocation>
        <location evidence="1">Membrane</location>
    </subcellularLocation>
</comment>
<dbReference type="PANTHER" id="PTHR34001">
    <property type="entry name" value="BLL7405 PROTEIN"/>
    <property type="match status" value="1"/>
</dbReference>
<dbReference type="PANTHER" id="PTHR34001:SF3">
    <property type="entry name" value="BLL7405 PROTEIN"/>
    <property type="match status" value="1"/>
</dbReference>
<feature type="domain" description="Outer membrane protein beta-barrel" evidence="6">
    <location>
        <begin position="11"/>
        <end position="212"/>
    </location>
</feature>
<accession>A0A1B1AL57</accession>
<proteinExistence type="inferred from homology"/>
<name>A0A1B1AL57_9PROT</name>
<evidence type="ECO:0000259" key="6">
    <source>
        <dbReference type="Pfam" id="PF13505"/>
    </source>
</evidence>
<evidence type="ECO:0000256" key="5">
    <source>
        <dbReference type="SAM" id="SignalP"/>
    </source>
</evidence>
<keyword evidence="3" id="KW-0472">Membrane</keyword>